<reference evidence="2" key="1">
    <citation type="journal article" date="2012" name="PLoS ONE">
        <title>The success of Acinetobacter species; genetic, metabolic and virulence attributes.</title>
        <authorList>
            <person name="Peleg A.Y."/>
            <person name="de Breij A."/>
            <person name="Adams M.D."/>
            <person name="Cerqueira G.M."/>
            <person name="Mocali S."/>
            <person name="Galardini M."/>
            <person name="Nibbering P.H."/>
            <person name="Earl A.M."/>
            <person name="Ward D.V."/>
            <person name="Paterson D.L."/>
            <person name="Seifert H."/>
            <person name="Dijkshoorn L."/>
        </authorList>
    </citation>
    <scope>NUCLEOTIDE SEQUENCE [LARGE SCALE GENOMIC DNA]</scope>
    <source>
        <strain evidence="2">SH046</strain>
    </source>
</reference>
<organism evidence="1 2">
    <name type="scientific">Acinetobacter johnsonii SH046</name>
    <dbReference type="NCBI Taxonomy" id="575586"/>
    <lineage>
        <taxon>Bacteria</taxon>
        <taxon>Pseudomonadati</taxon>
        <taxon>Pseudomonadota</taxon>
        <taxon>Gammaproteobacteria</taxon>
        <taxon>Moraxellales</taxon>
        <taxon>Moraxellaceae</taxon>
        <taxon>Acinetobacter</taxon>
    </lineage>
</organism>
<evidence type="ECO:0000313" key="2">
    <source>
        <dbReference type="Proteomes" id="UP000012047"/>
    </source>
</evidence>
<dbReference type="EMBL" id="GG704964">
    <property type="protein sequence ID" value="EEY97225.1"/>
    <property type="molecule type" value="Genomic_DNA"/>
</dbReference>
<protein>
    <submittedName>
        <fullName evidence="1">Uncharacterized protein</fullName>
    </submittedName>
</protein>
<name>D0S9Y8_ACIJO</name>
<dbReference type="Pfam" id="PF13148">
    <property type="entry name" value="DUF3987"/>
    <property type="match status" value="1"/>
</dbReference>
<proteinExistence type="predicted"/>
<dbReference type="AlphaFoldDB" id="D0S9Y8"/>
<evidence type="ECO:0000313" key="1">
    <source>
        <dbReference type="EMBL" id="EEY97225.1"/>
    </source>
</evidence>
<sequence>MEIQNKQVAEYKKAYRKWAESKGKEQEPLSPKKIFANTTLEPLVGSLIREEYKNIALESSDGGDVLNGHNFTSETAKANMTILTKIFDNGHVERNRSKSNLESSGEAFHVRLSIHLMAQPVVIQEVIKGKVMGEIGLLPRFIFVSPKSLVGTRFLKIEDLNRNILDDERLASYYERCNSLIGNWHDSIMNEDMNDSRPMLEMSLSAKKAFINIYNAIEGAQSATGKFSDLSAEASRAGELILRLSTVFAFFEGIDKVEEQHIKNASKIVLHSLEEWLKYTVQESLHNPEATKLLELLLKKYKITGKTYLLKSSINQLSRKLKDLNIRDSAIEYLSLLDDVKVINIDDKEYVVLNPKYTLN</sequence>
<dbReference type="Proteomes" id="UP000012047">
    <property type="component" value="Unassembled WGS sequence"/>
</dbReference>
<gene>
    <name evidence="1" type="ORF">HMPREF0016_00308</name>
</gene>
<accession>D0S9Y8</accession>
<dbReference type="HOGENOM" id="CLU_768652_0_0_6"/>
<dbReference type="InterPro" id="IPR025048">
    <property type="entry name" value="DUF3987"/>
</dbReference>
<dbReference type="eggNOG" id="COG4983">
    <property type="taxonomic scope" value="Bacteria"/>
</dbReference>